<dbReference type="Proteomes" id="UP000000763">
    <property type="component" value="Chromosome 2"/>
</dbReference>
<proteinExistence type="predicted"/>
<accession>Q6YY72</accession>
<evidence type="ECO:0000313" key="1">
    <source>
        <dbReference type="EMBL" id="BAD17428.1"/>
    </source>
</evidence>
<organism evidence="1 2">
    <name type="scientific">Oryza sativa subsp. japonica</name>
    <name type="common">Rice</name>
    <dbReference type="NCBI Taxonomy" id="39947"/>
    <lineage>
        <taxon>Eukaryota</taxon>
        <taxon>Viridiplantae</taxon>
        <taxon>Streptophyta</taxon>
        <taxon>Embryophyta</taxon>
        <taxon>Tracheophyta</taxon>
        <taxon>Spermatophyta</taxon>
        <taxon>Magnoliopsida</taxon>
        <taxon>Liliopsida</taxon>
        <taxon>Poales</taxon>
        <taxon>Poaceae</taxon>
        <taxon>BOP clade</taxon>
        <taxon>Oryzoideae</taxon>
        <taxon>Oryzeae</taxon>
        <taxon>Oryzinae</taxon>
        <taxon>Oryza</taxon>
        <taxon>Oryza sativa</taxon>
    </lineage>
</organism>
<name>Q6YY72_ORYSJ</name>
<gene>
    <name evidence="1" type="primary">OSJNBa0006O15.31</name>
</gene>
<reference evidence="2" key="2">
    <citation type="journal article" date="2008" name="Nucleic Acids Res.">
        <title>The rice annotation project database (RAP-DB): 2008 update.</title>
        <authorList>
            <consortium name="The rice annotation project (RAP)"/>
        </authorList>
    </citation>
    <scope>GENOME REANNOTATION</scope>
    <source>
        <strain evidence="2">cv. Nipponbare</strain>
    </source>
</reference>
<dbReference type="EMBL" id="AP005640">
    <property type="protein sequence ID" value="BAD17428.1"/>
    <property type="molecule type" value="Genomic_DNA"/>
</dbReference>
<sequence length="81" mass="9282">MASIVGQLPRALAVAPVFCHDINLWTAGDWPCSGMNLNRCGMWLGTHRIARRRRRPENTGTNSWLYFGDERQAIQFFLQFG</sequence>
<evidence type="ECO:0000313" key="2">
    <source>
        <dbReference type="Proteomes" id="UP000000763"/>
    </source>
</evidence>
<protein>
    <submittedName>
        <fullName evidence="1">Uncharacterized protein</fullName>
    </submittedName>
</protein>
<reference evidence="2" key="1">
    <citation type="journal article" date="2005" name="Nature">
        <title>The map-based sequence of the rice genome.</title>
        <authorList>
            <consortium name="International rice genome sequencing project (IRGSP)"/>
            <person name="Matsumoto T."/>
            <person name="Wu J."/>
            <person name="Kanamori H."/>
            <person name="Katayose Y."/>
            <person name="Fujisawa M."/>
            <person name="Namiki N."/>
            <person name="Mizuno H."/>
            <person name="Yamamoto K."/>
            <person name="Antonio B.A."/>
            <person name="Baba T."/>
            <person name="Sakata K."/>
            <person name="Nagamura Y."/>
            <person name="Aoki H."/>
            <person name="Arikawa K."/>
            <person name="Arita K."/>
            <person name="Bito T."/>
            <person name="Chiden Y."/>
            <person name="Fujitsuka N."/>
            <person name="Fukunaka R."/>
            <person name="Hamada M."/>
            <person name="Harada C."/>
            <person name="Hayashi A."/>
            <person name="Hijishita S."/>
            <person name="Honda M."/>
            <person name="Hosokawa S."/>
            <person name="Ichikawa Y."/>
            <person name="Idonuma A."/>
            <person name="Iijima M."/>
            <person name="Ikeda M."/>
            <person name="Ikeno M."/>
            <person name="Ito K."/>
            <person name="Ito S."/>
            <person name="Ito T."/>
            <person name="Ito Y."/>
            <person name="Ito Y."/>
            <person name="Iwabuchi A."/>
            <person name="Kamiya K."/>
            <person name="Karasawa W."/>
            <person name="Kurita K."/>
            <person name="Katagiri S."/>
            <person name="Kikuta A."/>
            <person name="Kobayashi H."/>
            <person name="Kobayashi N."/>
            <person name="Machita K."/>
            <person name="Maehara T."/>
            <person name="Masukawa M."/>
            <person name="Mizubayashi T."/>
            <person name="Mukai Y."/>
            <person name="Nagasaki H."/>
            <person name="Nagata Y."/>
            <person name="Naito S."/>
            <person name="Nakashima M."/>
            <person name="Nakama Y."/>
            <person name="Nakamichi Y."/>
            <person name="Nakamura M."/>
            <person name="Meguro A."/>
            <person name="Negishi M."/>
            <person name="Ohta I."/>
            <person name="Ohta T."/>
            <person name="Okamoto M."/>
            <person name="Ono N."/>
            <person name="Saji S."/>
            <person name="Sakaguchi M."/>
            <person name="Sakai K."/>
            <person name="Shibata M."/>
            <person name="Shimokawa T."/>
            <person name="Song J."/>
            <person name="Takazaki Y."/>
            <person name="Terasawa K."/>
            <person name="Tsugane M."/>
            <person name="Tsuji K."/>
            <person name="Ueda S."/>
            <person name="Waki K."/>
            <person name="Yamagata H."/>
            <person name="Yamamoto M."/>
            <person name="Yamamoto S."/>
            <person name="Yamane H."/>
            <person name="Yoshiki S."/>
            <person name="Yoshihara R."/>
            <person name="Yukawa K."/>
            <person name="Zhong H."/>
            <person name="Yano M."/>
            <person name="Yuan Q."/>
            <person name="Ouyang S."/>
            <person name="Liu J."/>
            <person name="Jones K.M."/>
            <person name="Gansberger K."/>
            <person name="Moffat K."/>
            <person name="Hill J."/>
            <person name="Bera J."/>
            <person name="Fadrosh D."/>
            <person name="Jin S."/>
            <person name="Johri S."/>
            <person name="Kim M."/>
            <person name="Overton L."/>
            <person name="Reardon M."/>
            <person name="Tsitrin T."/>
            <person name="Vuong H."/>
            <person name="Weaver B."/>
            <person name="Ciecko A."/>
            <person name="Tallon L."/>
            <person name="Jackson J."/>
            <person name="Pai G."/>
            <person name="Aken S.V."/>
            <person name="Utterback T."/>
            <person name="Reidmuller S."/>
            <person name="Feldblyum T."/>
            <person name="Hsiao J."/>
            <person name="Zismann V."/>
            <person name="Iobst S."/>
            <person name="de Vazeille A.R."/>
            <person name="Buell C.R."/>
            <person name="Ying K."/>
            <person name="Li Y."/>
            <person name="Lu T."/>
            <person name="Huang Y."/>
            <person name="Zhao Q."/>
            <person name="Feng Q."/>
            <person name="Zhang L."/>
            <person name="Zhu J."/>
            <person name="Weng Q."/>
            <person name="Mu J."/>
            <person name="Lu Y."/>
            <person name="Fan D."/>
            <person name="Liu Y."/>
            <person name="Guan J."/>
            <person name="Zhang Y."/>
            <person name="Yu S."/>
            <person name="Liu X."/>
            <person name="Zhang Y."/>
            <person name="Hong G."/>
            <person name="Han B."/>
            <person name="Choisne N."/>
            <person name="Demange N."/>
            <person name="Orjeda G."/>
            <person name="Samain S."/>
            <person name="Cattolico L."/>
            <person name="Pelletier E."/>
            <person name="Couloux A."/>
            <person name="Segurens B."/>
            <person name="Wincker P."/>
            <person name="D'Hont A."/>
            <person name="Scarpelli C."/>
            <person name="Weissenbach J."/>
            <person name="Salanoubat M."/>
            <person name="Quetier F."/>
            <person name="Yu Y."/>
            <person name="Kim H.R."/>
            <person name="Rambo T."/>
            <person name="Currie J."/>
            <person name="Collura K."/>
            <person name="Luo M."/>
            <person name="Yang T."/>
            <person name="Ammiraju J.S.S."/>
            <person name="Engler F."/>
            <person name="Soderlund C."/>
            <person name="Wing R.A."/>
            <person name="Palmer L.E."/>
            <person name="de la Bastide M."/>
            <person name="Spiegel L."/>
            <person name="Nascimento L."/>
            <person name="Zutavern T."/>
            <person name="O'Shaughnessy A."/>
            <person name="Dike S."/>
            <person name="Dedhia N."/>
            <person name="Preston R."/>
            <person name="Balija V."/>
            <person name="McCombie W.R."/>
            <person name="Chow T."/>
            <person name="Chen H."/>
            <person name="Chung M."/>
            <person name="Chen C."/>
            <person name="Shaw J."/>
            <person name="Wu H."/>
            <person name="Hsiao K."/>
            <person name="Chao Y."/>
            <person name="Chu M."/>
            <person name="Cheng C."/>
            <person name="Hour A."/>
            <person name="Lee P."/>
            <person name="Lin S."/>
            <person name="Lin Y."/>
            <person name="Liou J."/>
            <person name="Liu S."/>
            <person name="Hsing Y."/>
            <person name="Raghuvanshi S."/>
            <person name="Mohanty A."/>
            <person name="Bharti A.K."/>
            <person name="Gaur A."/>
            <person name="Gupta V."/>
            <person name="Kumar D."/>
            <person name="Ravi V."/>
            <person name="Vij S."/>
            <person name="Kapur A."/>
            <person name="Khurana P."/>
            <person name="Khurana P."/>
            <person name="Khurana J.P."/>
            <person name="Tyagi A.K."/>
            <person name="Gaikwad K."/>
            <person name="Singh A."/>
            <person name="Dalal V."/>
            <person name="Srivastava S."/>
            <person name="Dixit A."/>
            <person name="Pal A.K."/>
            <person name="Ghazi I.A."/>
            <person name="Yadav M."/>
            <person name="Pandit A."/>
            <person name="Bhargava A."/>
            <person name="Sureshbabu K."/>
            <person name="Batra K."/>
            <person name="Sharma T.R."/>
            <person name="Mohapatra T."/>
            <person name="Singh N.K."/>
            <person name="Messing J."/>
            <person name="Nelson A.B."/>
            <person name="Fuks G."/>
            <person name="Kavchok S."/>
            <person name="Keizer G."/>
            <person name="Linton E."/>
            <person name="Llaca V."/>
            <person name="Song R."/>
            <person name="Tanyolac B."/>
            <person name="Young S."/>
            <person name="Ho-Il K."/>
            <person name="Hahn J.H."/>
            <person name="Sangsakoo G."/>
            <person name="Vanavichit A."/>
            <person name="de Mattos Luiz.A.T."/>
            <person name="Zimmer P.D."/>
            <person name="Malone G."/>
            <person name="Dellagostin O."/>
            <person name="de Oliveira A.C."/>
            <person name="Bevan M."/>
            <person name="Bancroft I."/>
            <person name="Minx P."/>
            <person name="Cordum H."/>
            <person name="Wilson R."/>
            <person name="Cheng Z."/>
            <person name="Jin W."/>
            <person name="Jiang J."/>
            <person name="Leong S.A."/>
            <person name="Iwama H."/>
            <person name="Gojobori T."/>
            <person name="Itoh T."/>
            <person name="Niimura Y."/>
            <person name="Fujii Y."/>
            <person name="Habara T."/>
            <person name="Sakai H."/>
            <person name="Sato Y."/>
            <person name="Wilson G."/>
            <person name="Kumar K."/>
            <person name="McCouch S."/>
            <person name="Juretic N."/>
            <person name="Hoen D."/>
            <person name="Wright S."/>
            <person name="Bruskiewich R."/>
            <person name="Bureau T."/>
            <person name="Miyao A."/>
            <person name="Hirochika H."/>
            <person name="Nishikawa T."/>
            <person name="Kadowaki K."/>
            <person name="Sugiura M."/>
            <person name="Burr B."/>
            <person name="Sasaki T."/>
        </authorList>
    </citation>
    <scope>NUCLEOTIDE SEQUENCE [LARGE SCALE GENOMIC DNA]</scope>
    <source>
        <strain evidence="2">cv. Nipponbare</strain>
    </source>
</reference>
<dbReference type="AlphaFoldDB" id="Q6YY72"/>